<dbReference type="Proteomes" id="UP000248423">
    <property type="component" value="Unassembled WGS sequence"/>
</dbReference>
<evidence type="ECO:0000313" key="1">
    <source>
        <dbReference type="EMBL" id="PYI00895.1"/>
    </source>
</evidence>
<accession>A0A319DXQ1</accession>
<dbReference type="EMBL" id="KZ826431">
    <property type="protein sequence ID" value="PYI00895.1"/>
    <property type="molecule type" value="Genomic_DNA"/>
</dbReference>
<dbReference type="AlphaFoldDB" id="A0A319DXQ1"/>
<protein>
    <submittedName>
        <fullName evidence="1">Uncharacterized protein</fullName>
    </submittedName>
</protein>
<evidence type="ECO:0000313" key="2">
    <source>
        <dbReference type="Proteomes" id="UP000248423"/>
    </source>
</evidence>
<name>A0A319DXQ1_ASPSB</name>
<gene>
    <name evidence="1" type="ORF">BO78DRAFT_29275</name>
</gene>
<proteinExistence type="predicted"/>
<organism evidence="1 2">
    <name type="scientific">Aspergillus sclerotiicarbonarius (strain CBS 121057 / IBT 28362)</name>
    <dbReference type="NCBI Taxonomy" id="1448318"/>
    <lineage>
        <taxon>Eukaryota</taxon>
        <taxon>Fungi</taxon>
        <taxon>Dikarya</taxon>
        <taxon>Ascomycota</taxon>
        <taxon>Pezizomycotina</taxon>
        <taxon>Eurotiomycetes</taxon>
        <taxon>Eurotiomycetidae</taxon>
        <taxon>Eurotiales</taxon>
        <taxon>Aspergillaceae</taxon>
        <taxon>Aspergillus</taxon>
        <taxon>Aspergillus subgen. Circumdati</taxon>
    </lineage>
</organism>
<keyword evidence="2" id="KW-1185">Reference proteome</keyword>
<dbReference type="VEuPathDB" id="FungiDB:BO78DRAFT_29275"/>
<sequence>MGPAFCPTQAALIARGKLGGCIASLESFIQFCPDLQCRWTAECRRLLVHPLPPIPPILLIPLIWMMRRLAACLGSATSRPYVHMLICACFGLAAAPGAPCIQLPHAISAGPWSLRGAGWELVPIIWIALRHSGPRYGGPCWLASYAVTSTYSMVAAYPARSEPGFALRRPAVCRADQDGSSRTCDGPGSRGHIDIVLGQGEVRLFPFSRPGRFSLASLDSTSGVPWSFLNSNLRCFRLTPVCHLTLPSLWVCIYVAVTSWWQDIYSPLPSSRLLTFL</sequence>
<reference evidence="1 2" key="1">
    <citation type="submission" date="2018-02" db="EMBL/GenBank/DDBJ databases">
        <title>The genomes of Aspergillus section Nigri reveals drivers in fungal speciation.</title>
        <authorList>
            <consortium name="DOE Joint Genome Institute"/>
            <person name="Vesth T.C."/>
            <person name="Nybo J."/>
            <person name="Theobald S."/>
            <person name="Brandl J."/>
            <person name="Frisvad J.C."/>
            <person name="Nielsen K.F."/>
            <person name="Lyhne E.K."/>
            <person name="Kogle M.E."/>
            <person name="Kuo A."/>
            <person name="Riley R."/>
            <person name="Clum A."/>
            <person name="Nolan M."/>
            <person name="Lipzen A."/>
            <person name="Salamov A."/>
            <person name="Henrissat B."/>
            <person name="Wiebenga A."/>
            <person name="De vries R.P."/>
            <person name="Grigoriev I.V."/>
            <person name="Mortensen U.H."/>
            <person name="Andersen M.R."/>
            <person name="Baker S.E."/>
        </authorList>
    </citation>
    <scope>NUCLEOTIDE SEQUENCE [LARGE SCALE GENOMIC DNA]</scope>
    <source>
        <strain evidence="1 2">CBS 121057</strain>
    </source>
</reference>